<dbReference type="EMBL" id="QNRR01000007">
    <property type="protein sequence ID" value="RBP41259.1"/>
    <property type="molecule type" value="Genomic_DNA"/>
</dbReference>
<dbReference type="CDD" id="cd04651">
    <property type="entry name" value="LbH_G1P_AT_C"/>
    <property type="match status" value="1"/>
</dbReference>
<dbReference type="InterPro" id="IPR029044">
    <property type="entry name" value="Nucleotide-diphossugar_trans"/>
</dbReference>
<dbReference type="Pfam" id="PF00483">
    <property type="entry name" value="NTP_transferase"/>
    <property type="match status" value="1"/>
</dbReference>
<evidence type="ECO:0000256" key="5">
    <source>
        <dbReference type="ARBA" id="ARBA00022741"/>
    </source>
</evidence>
<dbReference type="NCBIfam" id="NF002772">
    <property type="entry name" value="PRK02862.1"/>
    <property type="match status" value="1"/>
</dbReference>
<sequence>MKNPPMFPAAPPAFNRFETEALLQRNTLGIIMGGGAGTRLFPLTKDRAKPAVPLAGKYRLVDIPISNCINSGVRQVYVLTQFNSASLNRHISRAYKFDLFSNGFVEILAAQQTASGVEWYQGTADAVRQNLKNFTQGKYEYFLILSGDQLYRMDFRKFLAKHIQSGAEITIATIPVDGKRASSFGLMQTNAAGRILNFVEKPKTPEALKPLEMPAEILRELKLPENEPRYEANMGIYVFNRQTLIEALDNDMADFGKHIIPEAIKKCRVHSYPFQGYWEDIGTIGSFFEANLDLCSVVPAFNFFDSQAPIFTHARFLPATKINGGHIHHALLSDGCILTEATIERSILGVRTVVEGNSIIKESVIMGADYYAGATNCPTDRPPPGIGKGCKIERTIVDKNVHVGDGVVITPRGKPETFDGPDGMFYIRDGIIVIPKNTVIPPGTWI</sequence>
<keyword evidence="4 10" id="KW-0548">Nucleotidyltransferase</keyword>
<evidence type="ECO:0000256" key="6">
    <source>
        <dbReference type="ARBA" id="ARBA00022840"/>
    </source>
</evidence>
<evidence type="ECO:0000256" key="8">
    <source>
        <dbReference type="NCBIfam" id="TIGR02091"/>
    </source>
</evidence>
<keyword evidence="11" id="KW-1185">Reference proteome</keyword>
<protein>
    <recommendedName>
        <fullName evidence="8">Glucose-1-phosphate adenylyltransferase</fullName>
        <ecNumber evidence="8">2.7.7.27</ecNumber>
    </recommendedName>
</protein>
<dbReference type="PANTHER" id="PTHR43523:SF12">
    <property type="entry name" value="GLUCOSE-1-PHOSPHATE ADENYLYLTRANSFERASE LARGE SUBUNIT 1, CHLOROPLASTIC-RELATED"/>
    <property type="match status" value="1"/>
</dbReference>
<reference evidence="10 11" key="1">
    <citation type="submission" date="2018-06" db="EMBL/GenBank/DDBJ databases">
        <title>Genomic Encyclopedia of Type Strains, Phase IV (KMG-IV): sequencing the most valuable type-strain genomes for metagenomic binning, comparative biology and taxonomic classification.</title>
        <authorList>
            <person name="Goeker M."/>
        </authorList>
    </citation>
    <scope>NUCLEOTIDE SEQUENCE [LARGE SCALE GENOMIC DNA]</scope>
    <source>
        <strain evidence="10 11">DSM 25532</strain>
    </source>
</reference>
<keyword evidence="2" id="KW-0321">Glycogen metabolism</keyword>
<evidence type="ECO:0000256" key="3">
    <source>
        <dbReference type="ARBA" id="ARBA00022679"/>
    </source>
</evidence>
<evidence type="ECO:0000256" key="7">
    <source>
        <dbReference type="ARBA" id="ARBA00023277"/>
    </source>
</evidence>
<dbReference type="AlphaFoldDB" id="A0A366HI24"/>
<feature type="domain" description="Nucleotidyl transferase" evidence="9">
    <location>
        <begin position="29"/>
        <end position="295"/>
    </location>
</feature>
<dbReference type="GO" id="GO:0005978">
    <property type="term" value="P:glycogen biosynthetic process"/>
    <property type="evidence" value="ECO:0007669"/>
    <property type="project" value="UniProtKB-UniRule"/>
</dbReference>
<name>A0A366HI24_9BACT</name>
<dbReference type="Pfam" id="PF25247">
    <property type="entry name" value="LbH_GLGC"/>
    <property type="match status" value="1"/>
</dbReference>
<dbReference type="InterPro" id="IPR011004">
    <property type="entry name" value="Trimer_LpxA-like_sf"/>
</dbReference>
<dbReference type="InterPro" id="IPR011831">
    <property type="entry name" value="ADP-Glc_PPase"/>
</dbReference>
<evidence type="ECO:0000256" key="1">
    <source>
        <dbReference type="ARBA" id="ARBA00010443"/>
    </source>
</evidence>
<dbReference type="Gene3D" id="2.160.10.10">
    <property type="entry name" value="Hexapeptide repeat proteins"/>
    <property type="match status" value="1"/>
</dbReference>
<dbReference type="SUPFAM" id="SSF51161">
    <property type="entry name" value="Trimeric LpxA-like enzymes"/>
    <property type="match status" value="1"/>
</dbReference>
<dbReference type="CDD" id="cd02508">
    <property type="entry name" value="ADP_Glucose_PP"/>
    <property type="match status" value="1"/>
</dbReference>
<dbReference type="NCBIfam" id="TIGR02091">
    <property type="entry name" value="glgC"/>
    <property type="match status" value="1"/>
</dbReference>
<proteinExistence type="inferred from homology"/>
<evidence type="ECO:0000259" key="9">
    <source>
        <dbReference type="Pfam" id="PF00483"/>
    </source>
</evidence>
<keyword evidence="5" id="KW-0547">Nucleotide-binding</keyword>
<evidence type="ECO:0000256" key="4">
    <source>
        <dbReference type="ARBA" id="ARBA00022695"/>
    </source>
</evidence>
<keyword evidence="3 10" id="KW-0808">Transferase</keyword>
<dbReference type="GO" id="GO:0005524">
    <property type="term" value="F:ATP binding"/>
    <property type="evidence" value="ECO:0007669"/>
    <property type="project" value="UniProtKB-KW"/>
</dbReference>
<accession>A0A366HI24</accession>
<dbReference type="InterPro" id="IPR005835">
    <property type="entry name" value="NTP_transferase_dom"/>
</dbReference>
<comment type="similarity">
    <text evidence="1">Belongs to the bacterial/plant glucose-1-phosphate adenylyltransferase family.</text>
</comment>
<keyword evidence="6" id="KW-0067">ATP-binding</keyword>
<keyword evidence="7" id="KW-0119">Carbohydrate metabolism</keyword>
<dbReference type="PROSITE" id="PS00809">
    <property type="entry name" value="ADP_GLC_PYROPHOSPH_2"/>
    <property type="match status" value="1"/>
</dbReference>
<dbReference type="PANTHER" id="PTHR43523">
    <property type="entry name" value="GLUCOSE-1-PHOSPHATE ADENYLYLTRANSFERASE-RELATED"/>
    <property type="match status" value="1"/>
</dbReference>
<organism evidence="10 11">
    <name type="scientific">Roseimicrobium gellanilyticum</name>
    <dbReference type="NCBI Taxonomy" id="748857"/>
    <lineage>
        <taxon>Bacteria</taxon>
        <taxon>Pseudomonadati</taxon>
        <taxon>Verrucomicrobiota</taxon>
        <taxon>Verrucomicrobiia</taxon>
        <taxon>Verrucomicrobiales</taxon>
        <taxon>Verrucomicrobiaceae</taxon>
        <taxon>Roseimicrobium</taxon>
    </lineage>
</organism>
<dbReference type="EC" id="2.7.7.27" evidence="8"/>
<dbReference type="InterPro" id="IPR005836">
    <property type="entry name" value="ADP_Glu_pyroP_CS"/>
</dbReference>
<dbReference type="PROSITE" id="PS00808">
    <property type="entry name" value="ADP_GLC_PYROPHOSPH_1"/>
    <property type="match status" value="1"/>
</dbReference>
<dbReference type="SUPFAM" id="SSF53448">
    <property type="entry name" value="Nucleotide-diphospho-sugar transferases"/>
    <property type="match status" value="1"/>
</dbReference>
<dbReference type="RefSeq" id="WP_211325614.1">
    <property type="nucleotide sequence ID" value="NZ_QNRR01000007.1"/>
</dbReference>
<evidence type="ECO:0000313" key="11">
    <source>
        <dbReference type="Proteomes" id="UP000253426"/>
    </source>
</evidence>
<dbReference type="GO" id="GO:0008878">
    <property type="term" value="F:glucose-1-phosphate adenylyltransferase activity"/>
    <property type="evidence" value="ECO:0007669"/>
    <property type="project" value="UniProtKB-UniRule"/>
</dbReference>
<gene>
    <name evidence="10" type="ORF">DES53_10790</name>
</gene>
<dbReference type="Gene3D" id="3.90.550.10">
    <property type="entry name" value="Spore Coat Polysaccharide Biosynthesis Protein SpsA, Chain A"/>
    <property type="match status" value="1"/>
</dbReference>
<dbReference type="Proteomes" id="UP000253426">
    <property type="component" value="Unassembled WGS sequence"/>
</dbReference>
<evidence type="ECO:0000256" key="2">
    <source>
        <dbReference type="ARBA" id="ARBA00022600"/>
    </source>
</evidence>
<evidence type="ECO:0000313" key="10">
    <source>
        <dbReference type="EMBL" id="RBP41259.1"/>
    </source>
</evidence>
<comment type="caution">
    <text evidence="10">The sequence shown here is derived from an EMBL/GenBank/DDBJ whole genome shotgun (WGS) entry which is preliminary data.</text>
</comment>